<evidence type="ECO:0000313" key="1">
    <source>
        <dbReference type="EMBL" id="QHS87689.1"/>
    </source>
</evidence>
<protein>
    <submittedName>
        <fullName evidence="1">Uncharacterized protein</fullName>
    </submittedName>
</protein>
<proteinExistence type="predicted"/>
<dbReference type="EMBL" id="MN739086">
    <property type="protein sequence ID" value="QHS87689.1"/>
    <property type="molecule type" value="Genomic_DNA"/>
</dbReference>
<accession>A0A6C0B809</accession>
<reference evidence="1" key="1">
    <citation type="journal article" date="2020" name="Nature">
        <title>Giant virus diversity and host interactions through global metagenomics.</title>
        <authorList>
            <person name="Schulz F."/>
            <person name="Roux S."/>
            <person name="Paez-Espino D."/>
            <person name="Jungbluth S."/>
            <person name="Walsh D.A."/>
            <person name="Denef V.J."/>
            <person name="McMahon K.D."/>
            <person name="Konstantinidis K.T."/>
            <person name="Eloe-Fadrosh E.A."/>
            <person name="Kyrpides N.C."/>
            <person name="Woyke T."/>
        </authorList>
    </citation>
    <scope>NUCLEOTIDE SEQUENCE</scope>
    <source>
        <strain evidence="1">GVMAG-M-3300010157-4</strain>
    </source>
</reference>
<name>A0A6C0B809_9ZZZZ</name>
<organism evidence="1">
    <name type="scientific">viral metagenome</name>
    <dbReference type="NCBI Taxonomy" id="1070528"/>
    <lineage>
        <taxon>unclassified sequences</taxon>
        <taxon>metagenomes</taxon>
        <taxon>organismal metagenomes</taxon>
    </lineage>
</organism>
<sequence length="136" mass="15785">MTTEPYDFSITSVMYGDDTSYRQVLRTLLKMESKKTMSEEALDSLTQDEQDIDDTALTAALDWIYFKTRDHPLFQHLYLKAAGFMLSEDAQTGLCILLAYDNLPLFHAMFCAYMADQDRFSDTHHAYRTLHDKLFS</sequence>
<dbReference type="AlphaFoldDB" id="A0A6C0B809"/>